<evidence type="ECO:0000313" key="1">
    <source>
        <dbReference type="EMBL" id="SPO05024.1"/>
    </source>
</evidence>
<gene>
    <name evidence="1" type="ORF">DNG_07709</name>
</gene>
<proteinExistence type="predicted"/>
<accession>A0AAE8SXR3</accession>
<dbReference type="AlphaFoldDB" id="A0AAE8SXR3"/>
<name>A0AAE8SXR3_9PEZI</name>
<organism evidence="1 2">
    <name type="scientific">Cephalotrichum gorgonifer</name>
    <dbReference type="NCBI Taxonomy" id="2041049"/>
    <lineage>
        <taxon>Eukaryota</taxon>
        <taxon>Fungi</taxon>
        <taxon>Dikarya</taxon>
        <taxon>Ascomycota</taxon>
        <taxon>Pezizomycotina</taxon>
        <taxon>Sordariomycetes</taxon>
        <taxon>Hypocreomycetidae</taxon>
        <taxon>Microascales</taxon>
        <taxon>Microascaceae</taxon>
        <taxon>Cephalotrichum</taxon>
    </lineage>
</organism>
<comment type="caution">
    <text evidence="1">The sequence shown here is derived from an EMBL/GenBank/DDBJ whole genome shotgun (WGS) entry which is preliminary data.</text>
</comment>
<dbReference type="Gene3D" id="2.60.120.620">
    <property type="entry name" value="q2cbj1_9rhob like domain"/>
    <property type="match status" value="1"/>
</dbReference>
<keyword evidence="2" id="KW-1185">Reference proteome</keyword>
<evidence type="ECO:0000313" key="2">
    <source>
        <dbReference type="Proteomes" id="UP001187682"/>
    </source>
</evidence>
<dbReference type="InterPro" id="IPR008775">
    <property type="entry name" value="Phytyl_CoA_dOase-like"/>
</dbReference>
<protein>
    <submittedName>
        <fullName evidence="1">Related to Putative nicotinamide N-methyltransferase</fullName>
    </submittedName>
</protein>
<dbReference type="PANTHER" id="PTHR40470:SF1">
    <property type="entry name" value="PHYTANOYL-COA DIOXYGENASE FAMILY PROTEIN (AFU_ORTHOLOGUE AFUA_2G15850)"/>
    <property type="match status" value="1"/>
</dbReference>
<dbReference type="Proteomes" id="UP001187682">
    <property type="component" value="Unassembled WGS sequence"/>
</dbReference>
<dbReference type="PANTHER" id="PTHR40470">
    <property type="entry name" value="PHYTANOYL-COA DIOXYGENASE FAMILY PROTEIN (AFU_ORTHOLOGUE AFUA_2G15850)"/>
    <property type="match status" value="1"/>
</dbReference>
<dbReference type="Pfam" id="PF05721">
    <property type="entry name" value="PhyH"/>
    <property type="match status" value="1"/>
</dbReference>
<sequence length="297" mass="33112">MTAPTRPTGAELRSQLATNGYVVVRSIFTPTHIAALREAASRAEALGRDGTWPNVRIVGKQFPPWDPAEAKTKGIWGVQHLLNPALPDSKAYAEVYFSEEIISVARDLLECGDDELVMELFNMLVRPESEFALRWHRDDVGPEATAEEELERLAEPAWHAQYNLALYDDASLVVVPGSHSRARTNAERSADPYEKDMPDQLFVELGPGDIVFYDNNILHRGVYDATKDRATLHGSIGHVKGKGARARNVLQHGIGSWVENCRFDELDGDLRTRAEGMRERLMKMGQAAGKVEYSQTD</sequence>
<dbReference type="EMBL" id="ONZQ02000011">
    <property type="protein sequence ID" value="SPO05024.1"/>
    <property type="molecule type" value="Genomic_DNA"/>
</dbReference>
<reference evidence="1" key="1">
    <citation type="submission" date="2018-03" db="EMBL/GenBank/DDBJ databases">
        <authorList>
            <person name="Guldener U."/>
        </authorList>
    </citation>
    <scope>NUCLEOTIDE SEQUENCE</scope>
</reference>
<dbReference type="SUPFAM" id="SSF51197">
    <property type="entry name" value="Clavaminate synthase-like"/>
    <property type="match status" value="1"/>
</dbReference>